<sequence>MGAARPKAPRGEEEEEEEEEEQEEEEEAGSRNLQGRASVVAPGCPRPAGARAAGWRRRRRGPRASWILDPHEGGGGCRRGGADRRRPLLPRLRRPVPQLRLRGRAVRAPAGREDEAVHVVQRGPLHGRALEVLELLLLPVGPPLERGRLDAVVPDGLELQGVLAVALGEGRQAEHLPTFLNMAFVRFMWNSFVMTTKVLAVKTSVCVARRKYALPMVSRLRSSAMISEEFTPSLLKKSRESWDSSPFDLLPRGSRGLYLMPSHIVTR</sequence>
<feature type="compositionally biased region" description="Acidic residues" evidence="1">
    <location>
        <begin position="12"/>
        <end position="27"/>
    </location>
</feature>
<dbReference type="Proteomes" id="UP001189429">
    <property type="component" value="Unassembled WGS sequence"/>
</dbReference>
<protein>
    <submittedName>
        <fullName evidence="2">Uncharacterized protein</fullName>
    </submittedName>
</protein>
<evidence type="ECO:0000313" key="2">
    <source>
        <dbReference type="EMBL" id="CAK0793797.1"/>
    </source>
</evidence>
<organism evidence="2 3">
    <name type="scientific">Prorocentrum cordatum</name>
    <dbReference type="NCBI Taxonomy" id="2364126"/>
    <lineage>
        <taxon>Eukaryota</taxon>
        <taxon>Sar</taxon>
        <taxon>Alveolata</taxon>
        <taxon>Dinophyceae</taxon>
        <taxon>Prorocentrales</taxon>
        <taxon>Prorocentraceae</taxon>
        <taxon>Prorocentrum</taxon>
    </lineage>
</organism>
<gene>
    <name evidence="2" type="ORF">PCOR1329_LOCUS3961</name>
</gene>
<evidence type="ECO:0000313" key="3">
    <source>
        <dbReference type="Proteomes" id="UP001189429"/>
    </source>
</evidence>
<accession>A0ABN9PL72</accession>
<comment type="caution">
    <text evidence="2">The sequence shown here is derived from an EMBL/GenBank/DDBJ whole genome shotgun (WGS) entry which is preliminary data.</text>
</comment>
<proteinExistence type="predicted"/>
<keyword evidence="3" id="KW-1185">Reference proteome</keyword>
<reference evidence="2" key="1">
    <citation type="submission" date="2023-10" db="EMBL/GenBank/DDBJ databases">
        <authorList>
            <person name="Chen Y."/>
            <person name="Shah S."/>
            <person name="Dougan E. K."/>
            <person name="Thang M."/>
            <person name="Chan C."/>
        </authorList>
    </citation>
    <scope>NUCLEOTIDE SEQUENCE [LARGE SCALE GENOMIC DNA]</scope>
</reference>
<feature type="compositionally biased region" description="Low complexity" evidence="1">
    <location>
        <begin position="41"/>
        <end position="53"/>
    </location>
</feature>
<name>A0ABN9PL72_9DINO</name>
<dbReference type="EMBL" id="CAUYUJ010001027">
    <property type="protein sequence ID" value="CAK0793797.1"/>
    <property type="molecule type" value="Genomic_DNA"/>
</dbReference>
<feature type="region of interest" description="Disordered" evidence="1">
    <location>
        <begin position="1"/>
        <end position="89"/>
    </location>
</feature>
<evidence type="ECO:0000256" key="1">
    <source>
        <dbReference type="SAM" id="MobiDB-lite"/>
    </source>
</evidence>